<sequence>TRRPFISRCDVIWTAENLGICSGRSLRIRGMTELLKHGLSHEWVKIQGRRKPDAFERYIR</sequence>
<reference evidence="1" key="1">
    <citation type="journal article" date="2020" name="Nat. Commun.">
        <title>Large-scale genome sequencing of mycorrhizal fungi provides insights into the early evolution of symbiotic traits.</title>
        <authorList>
            <person name="Miyauchi S."/>
            <person name="Kiss E."/>
            <person name="Kuo A."/>
            <person name="Drula E."/>
            <person name="Kohler A."/>
            <person name="Sanchez-Garcia M."/>
            <person name="Morin E."/>
            <person name="Andreopoulos B."/>
            <person name="Barry K.W."/>
            <person name="Bonito G."/>
            <person name="Buee M."/>
            <person name="Carver A."/>
            <person name="Chen C."/>
            <person name="Cichocki N."/>
            <person name="Clum A."/>
            <person name="Culley D."/>
            <person name="Crous P.W."/>
            <person name="Fauchery L."/>
            <person name="Girlanda M."/>
            <person name="Hayes R.D."/>
            <person name="Keri Z."/>
            <person name="LaButti K."/>
            <person name="Lipzen A."/>
            <person name="Lombard V."/>
            <person name="Magnuson J."/>
            <person name="Maillard F."/>
            <person name="Murat C."/>
            <person name="Nolan M."/>
            <person name="Ohm R.A."/>
            <person name="Pangilinan J."/>
            <person name="Pereira M.F."/>
            <person name="Perotto S."/>
            <person name="Peter M."/>
            <person name="Pfister S."/>
            <person name="Riley R."/>
            <person name="Sitrit Y."/>
            <person name="Stielow J.B."/>
            <person name="Szollosi G."/>
            <person name="Zifcakova L."/>
            <person name="Stursova M."/>
            <person name="Spatafora J.W."/>
            <person name="Tedersoo L."/>
            <person name="Vaario L.M."/>
            <person name="Yamada A."/>
            <person name="Yan M."/>
            <person name="Wang P."/>
            <person name="Xu J."/>
            <person name="Bruns T."/>
            <person name="Baldrian P."/>
            <person name="Vilgalys R."/>
            <person name="Dunand C."/>
            <person name="Henrissat B."/>
            <person name="Grigoriev I.V."/>
            <person name="Hibbett D."/>
            <person name="Nagy L.G."/>
            <person name="Martin F.M."/>
        </authorList>
    </citation>
    <scope>NUCLEOTIDE SEQUENCE</scope>
    <source>
        <strain evidence="1">UP504</strain>
    </source>
</reference>
<accession>A0A9P6B0B3</accession>
<feature type="non-terminal residue" evidence="1">
    <location>
        <position position="60"/>
    </location>
</feature>
<keyword evidence="2" id="KW-1185">Reference proteome</keyword>
<gene>
    <name evidence="1" type="ORF">BS47DRAFT_1246375</name>
</gene>
<dbReference type="AlphaFoldDB" id="A0A9P6B0B3"/>
<dbReference type="OrthoDB" id="3254696at2759"/>
<organism evidence="1 2">
    <name type="scientific">Hydnum rufescens UP504</name>
    <dbReference type="NCBI Taxonomy" id="1448309"/>
    <lineage>
        <taxon>Eukaryota</taxon>
        <taxon>Fungi</taxon>
        <taxon>Dikarya</taxon>
        <taxon>Basidiomycota</taxon>
        <taxon>Agaricomycotina</taxon>
        <taxon>Agaricomycetes</taxon>
        <taxon>Cantharellales</taxon>
        <taxon>Hydnaceae</taxon>
        <taxon>Hydnum</taxon>
    </lineage>
</organism>
<dbReference type="Proteomes" id="UP000886523">
    <property type="component" value="Unassembled WGS sequence"/>
</dbReference>
<protein>
    <submittedName>
        <fullName evidence="1">Uncharacterized protein</fullName>
    </submittedName>
</protein>
<dbReference type="EMBL" id="MU128953">
    <property type="protein sequence ID" value="KAF9515165.1"/>
    <property type="molecule type" value="Genomic_DNA"/>
</dbReference>
<evidence type="ECO:0000313" key="2">
    <source>
        <dbReference type="Proteomes" id="UP000886523"/>
    </source>
</evidence>
<comment type="caution">
    <text evidence="1">The sequence shown here is derived from an EMBL/GenBank/DDBJ whole genome shotgun (WGS) entry which is preliminary data.</text>
</comment>
<feature type="non-terminal residue" evidence="1">
    <location>
        <position position="1"/>
    </location>
</feature>
<evidence type="ECO:0000313" key="1">
    <source>
        <dbReference type="EMBL" id="KAF9515165.1"/>
    </source>
</evidence>
<proteinExistence type="predicted"/>
<name>A0A9P6B0B3_9AGAM</name>